<comment type="caution">
    <text evidence="1">The sequence shown here is derived from an EMBL/GenBank/DDBJ whole genome shotgun (WGS) entry which is preliminary data.</text>
</comment>
<reference evidence="1 2" key="1">
    <citation type="submission" date="2013-08" db="EMBL/GenBank/DDBJ databases">
        <authorList>
            <person name="Huang J."/>
            <person name="Wang G."/>
        </authorList>
    </citation>
    <scope>NUCLEOTIDE SEQUENCE [LARGE SCALE GENOMIC DNA]</scope>
    <source>
        <strain evidence="1 2">JSM 072002</strain>
    </source>
</reference>
<dbReference type="PANTHER" id="PTHR36455">
    <property type="match status" value="1"/>
</dbReference>
<dbReference type="InterPro" id="IPR008878">
    <property type="entry name" value="Transposase_IS66_Orf2"/>
</dbReference>
<evidence type="ECO:0000313" key="2">
    <source>
        <dbReference type="Proteomes" id="UP000030401"/>
    </source>
</evidence>
<name>A0A0A5FUZ8_9BACI</name>
<proteinExistence type="predicted"/>
<accession>A0A0A5FUZ8</accession>
<organism evidence="1 2">
    <name type="scientific">Pontibacillus litoralis JSM 072002</name>
    <dbReference type="NCBI Taxonomy" id="1385512"/>
    <lineage>
        <taxon>Bacteria</taxon>
        <taxon>Bacillati</taxon>
        <taxon>Bacillota</taxon>
        <taxon>Bacilli</taxon>
        <taxon>Bacillales</taxon>
        <taxon>Bacillaceae</taxon>
        <taxon>Pontibacillus</taxon>
    </lineage>
</organism>
<dbReference type="Pfam" id="PF05717">
    <property type="entry name" value="TnpB_IS66"/>
    <property type="match status" value="1"/>
</dbReference>
<dbReference type="AlphaFoldDB" id="A0A0A5FUZ8"/>
<dbReference type="Proteomes" id="UP000030401">
    <property type="component" value="Unassembled WGS sequence"/>
</dbReference>
<dbReference type="STRING" id="1385512.N784_16540"/>
<protein>
    <submittedName>
        <fullName evidence="1">Transposase IS66</fullName>
    </submittedName>
</protein>
<keyword evidence="2" id="KW-1185">Reference proteome</keyword>
<dbReference type="PANTHER" id="PTHR36455:SF1">
    <property type="entry name" value="BLR8292 PROTEIN"/>
    <property type="match status" value="1"/>
</dbReference>
<evidence type="ECO:0000313" key="1">
    <source>
        <dbReference type="EMBL" id="KGX83739.1"/>
    </source>
</evidence>
<gene>
    <name evidence="1" type="ORF">N784_16540</name>
</gene>
<dbReference type="RefSeq" id="WP_036836558.1">
    <property type="nucleotide sequence ID" value="NZ_AVPG01000076.1"/>
</dbReference>
<sequence>MFSLNDSNRFFLYPFPTDMRKSFYSLSGIVTNEMGMNVQDGDAFIFINRPCTSMKVLHMECGGLVIYHLKLERGSLVLPSSLLETKKPLETRWSDLIMMVEGISLEHAKTATRWKPDKC</sequence>
<dbReference type="eggNOG" id="COG3436">
    <property type="taxonomic scope" value="Bacteria"/>
</dbReference>
<dbReference type="OrthoDB" id="4956084at2"/>
<dbReference type="NCBIfam" id="NF033819">
    <property type="entry name" value="IS66_TnpB"/>
    <property type="match status" value="1"/>
</dbReference>
<dbReference type="EMBL" id="AVPG01000076">
    <property type="protein sequence ID" value="KGX83739.1"/>
    <property type="molecule type" value="Genomic_DNA"/>
</dbReference>